<dbReference type="OrthoDB" id="9794948at2"/>
<dbReference type="Pfam" id="PF04299">
    <property type="entry name" value="FMN_bind_2"/>
    <property type="match status" value="1"/>
</dbReference>
<dbReference type="PIRSF" id="PIRSF010372">
    <property type="entry name" value="PaiB"/>
    <property type="match status" value="1"/>
</dbReference>
<accession>A0A562NFJ8</accession>
<gene>
    <name evidence="1" type="ORF">IQ24_03200</name>
</gene>
<evidence type="ECO:0000313" key="1">
    <source>
        <dbReference type="EMBL" id="TWI30975.1"/>
    </source>
</evidence>
<protein>
    <submittedName>
        <fullName evidence="1">PaiB family negative transcriptional regulator</fullName>
    </submittedName>
</protein>
<dbReference type="InterPro" id="IPR012349">
    <property type="entry name" value="Split_barrel_FMN-bd"/>
</dbReference>
<name>A0A562NFJ8_9RHOB</name>
<dbReference type="PANTHER" id="PTHR35802">
    <property type="entry name" value="PROTEASE SYNTHASE AND SPORULATION PROTEIN PAI 2"/>
    <property type="match status" value="1"/>
</dbReference>
<sequence>MHPNPIYRNRPDDQNMAFALQKGFGALTVAAQPYPLVAHVPFVPCEGGVEFHLVRSNPVARAMPAQGVLIVEGPEGYISPDWYGMTDQVPTWNYVAVHLRGRIQPAEDLRGHLDRLSAHFEQRLLPKPPWTAAKMDPEALARMMRMILPFRLLVDEIDGTWKFSQNKPDEARLAAADHVSPELARLMRQG</sequence>
<organism evidence="1 2">
    <name type="scientific">Paracoccus sulfuroxidans</name>
    <dbReference type="NCBI Taxonomy" id="384678"/>
    <lineage>
        <taxon>Bacteria</taxon>
        <taxon>Pseudomonadati</taxon>
        <taxon>Pseudomonadota</taxon>
        <taxon>Alphaproteobacteria</taxon>
        <taxon>Rhodobacterales</taxon>
        <taxon>Paracoccaceae</taxon>
        <taxon>Paracoccus</taxon>
    </lineage>
</organism>
<proteinExistence type="predicted"/>
<dbReference type="InterPro" id="IPR007396">
    <property type="entry name" value="TR_PAI2-type"/>
</dbReference>
<keyword evidence="2" id="KW-1185">Reference proteome</keyword>
<dbReference type="EMBL" id="VLKU01000011">
    <property type="protein sequence ID" value="TWI30975.1"/>
    <property type="molecule type" value="Genomic_DNA"/>
</dbReference>
<dbReference type="PANTHER" id="PTHR35802:SF1">
    <property type="entry name" value="PROTEASE SYNTHASE AND SPORULATION PROTEIN PAI 2"/>
    <property type="match status" value="1"/>
</dbReference>
<dbReference type="SUPFAM" id="SSF50475">
    <property type="entry name" value="FMN-binding split barrel"/>
    <property type="match status" value="1"/>
</dbReference>
<comment type="caution">
    <text evidence="1">The sequence shown here is derived from an EMBL/GenBank/DDBJ whole genome shotgun (WGS) entry which is preliminary data.</text>
</comment>
<dbReference type="AlphaFoldDB" id="A0A562NFJ8"/>
<dbReference type="Proteomes" id="UP000316225">
    <property type="component" value="Unassembled WGS sequence"/>
</dbReference>
<dbReference type="RefSeq" id="WP_145399286.1">
    <property type="nucleotide sequence ID" value="NZ_VLKU01000011.1"/>
</dbReference>
<dbReference type="Gene3D" id="2.30.110.10">
    <property type="entry name" value="Electron Transport, Fmn-binding Protein, Chain A"/>
    <property type="match status" value="1"/>
</dbReference>
<evidence type="ECO:0000313" key="2">
    <source>
        <dbReference type="Proteomes" id="UP000316225"/>
    </source>
</evidence>
<reference evidence="1 2" key="1">
    <citation type="journal article" date="2015" name="Stand. Genomic Sci.">
        <title>Genomic Encyclopedia of Bacterial and Archaeal Type Strains, Phase III: the genomes of soil and plant-associated and newly described type strains.</title>
        <authorList>
            <person name="Whitman W.B."/>
            <person name="Woyke T."/>
            <person name="Klenk H.P."/>
            <person name="Zhou Y."/>
            <person name="Lilburn T.G."/>
            <person name="Beck B.J."/>
            <person name="De Vos P."/>
            <person name="Vandamme P."/>
            <person name="Eisen J.A."/>
            <person name="Garrity G."/>
            <person name="Hugenholtz P."/>
            <person name="Kyrpides N.C."/>
        </authorList>
    </citation>
    <scope>NUCLEOTIDE SEQUENCE [LARGE SCALE GENOMIC DNA]</scope>
    <source>
        <strain evidence="1 2">CGMCC 1.5364</strain>
    </source>
</reference>